<evidence type="ECO:0000313" key="4">
    <source>
        <dbReference type="Proteomes" id="UP001300763"/>
    </source>
</evidence>
<dbReference type="Proteomes" id="UP001300763">
    <property type="component" value="Unassembled WGS sequence"/>
</dbReference>
<organism evidence="3 4">
    <name type="scientific">Actinomycetospora lemnae</name>
    <dbReference type="NCBI Taxonomy" id="3019891"/>
    <lineage>
        <taxon>Bacteria</taxon>
        <taxon>Bacillati</taxon>
        <taxon>Actinomycetota</taxon>
        <taxon>Actinomycetes</taxon>
        <taxon>Pseudonocardiales</taxon>
        <taxon>Pseudonocardiaceae</taxon>
        <taxon>Actinomycetospora</taxon>
    </lineage>
</organism>
<comment type="caution">
    <text evidence="3">The sequence shown here is derived from an EMBL/GenBank/DDBJ whole genome shotgun (WGS) entry which is preliminary data.</text>
</comment>
<evidence type="ECO:0000313" key="3">
    <source>
        <dbReference type="EMBL" id="MDD7965335.1"/>
    </source>
</evidence>
<evidence type="ECO:0000259" key="2">
    <source>
        <dbReference type="Pfam" id="PF13581"/>
    </source>
</evidence>
<accession>A0ABT5SR66</accession>
<dbReference type="SUPFAM" id="SSF55874">
    <property type="entry name" value="ATPase domain of HSP90 chaperone/DNA topoisomerase II/histidine kinase"/>
    <property type="match status" value="1"/>
</dbReference>
<dbReference type="InterPro" id="IPR003594">
    <property type="entry name" value="HATPase_dom"/>
</dbReference>
<dbReference type="PANTHER" id="PTHR35526">
    <property type="entry name" value="ANTI-SIGMA-F FACTOR RSBW-RELATED"/>
    <property type="match status" value="1"/>
</dbReference>
<evidence type="ECO:0000256" key="1">
    <source>
        <dbReference type="ARBA" id="ARBA00022527"/>
    </source>
</evidence>
<dbReference type="RefSeq" id="WP_274199877.1">
    <property type="nucleotide sequence ID" value="NZ_JAQZAO010000003.1"/>
</dbReference>
<keyword evidence="4" id="KW-1185">Reference proteome</keyword>
<proteinExistence type="predicted"/>
<dbReference type="EMBL" id="JAQZAO010000003">
    <property type="protein sequence ID" value="MDD7965335.1"/>
    <property type="molecule type" value="Genomic_DNA"/>
</dbReference>
<gene>
    <name evidence="3" type="ORF">PGB27_08225</name>
</gene>
<dbReference type="CDD" id="cd16936">
    <property type="entry name" value="HATPase_RsbW-like"/>
    <property type="match status" value="1"/>
</dbReference>
<keyword evidence="3" id="KW-0067">ATP-binding</keyword>
<dbReference type="InterPro" id="IPR036890">
    <property type="entry name" value="HATPase_C_sf"/>
</dbReference>
<protein>
    <submittedName>
        <fullName evidence="3">ATP-binding protein</fullName>
    </submittedName>
</protein>
<keyword evidence="1" id="KW-0808">Transferase</keyword>
<name>A0ABT5SR66_9PSEU</name>
<feature type="domain" description="Histidine kinase/HSP90-like ATPase" evidence="2">
    <location>
        <begin position="22"/>
        <end position="137"/>
    </location>
</feature>
<dbReference type="Pfam" id="PF13581">
    <property type="entry name" value="HATPase_c_2"/>
    <property type="match status" value="1"/>
</dbReference>
<dbReference type="GO" id="GO:0005524">
    <property type="term" value="F:ATP binding"/>
    <property type="evidence" value="ECO:0007669"/>
    <property type="project" value="UniProtKB-KW"/>
</dbReference>
<dbReference type="Gene3D" id="3.30.565.10">
    <property type="entry name" value="Histidine kinase-like ATPase, C-terminal domain"/>
    <property type="match status" value="1"/>
</dbReference>
<keyword evidence="3" id="KW-0547">Nucleotide-binding</keyword>
<sequence>MTTPDAAGDDDTAWPEPLRVSVPARADHVRTLRHRLSAWLGEDHLDADLVEDLVMATSEALENCCDHAFVSASSVGTMTLTARAVDDALVITVGDDGIWQAPGRETTGRGRGLAMMRQLVDDVAVESGPGGTELALTRYLHHATGRPQH</sequence>
<reference evidence="3 4" key="1">
    <citation type="submission" date="2023-02" db="EMBL/GenBank/DDBJ databases">
        <title>Genome sequencing required for Actinomycetospora new species description.</title>
        <authorList>
            <person name="Saimee Y."/>
            <person name="Duangmal K."/>
        </authorList>
    </citation>
    <scope>NUCLEOTIDE SEQUENCE [LARGE SCALE GENOMIC DNA]</scope>
    <source>
        <strain evidence="3 4">DW7H6</strain>
    </source>
</reference>
<keyword evidence="1" id="KW-0723">Serine/threonine-protein kinase</keyword>
<keyword evidence="1" id="KW-0418">Kinase</keyword>
<dbReference type="InterPro" id="IPR050267">
    <property type="entry name" value="Anti-sigma-factor_SerPK"/>
</dbReference>
<dbReference type="PANTHER" id="PTHR35526:SF3">
    <property type="entry name" value="ANTI-SIGMA-F FACTOR RSBW"/>
    <property type="match status" value="1"/>
</dbReference>